<feature type="transmembrane region" description="Helical" evidence="6">
    <location>
        <begin position="15"/>
        <end position="36"/>
    </location>
</feature>
<evidence type="ECO:0000313" key="9">
    <source>
        <dbReference type="Proteomes" id="UP000610862"/>
    </source>
</evidence>
<dbReference type="PANTHER" id="PTHR43478:SF1">
    <property type="entry name" value="NA+_H+ ANTIPORTER NHAC-LIKE C-TERMINAL DOMAIN-CONTAINING PROTEIN"/>
    <property type="match status" value="1"/>
</dbReference>
<feature type="transmembrane region" description="Helical" evidence="6">
    <location>
        <begin position="42"/>
        <end position="59"/>
    </location>
</feature>
<dbReference type="Proteomes" id="UP000610862">
    <property type="component" value="Unassembled WGS sequence"/>
</dbReference>
<dbReference type="Pfam" id="PF03553">
    <property type="entry name" value="Na_H_antiporter"/>
    <property type="match status" value="1"/>
</dbReference>
<proteinExistence type="predicted"/>
<feature type="transmembrane region" description="Helical" evidence="6">
    <location>
        <begin position="346"/>
        <end position="367"/>
    </location>
</feature>
<comment type="subcellular location">
    <subcellularLocation>
        <location evidence="1">Cell membrane</location>
        <topology evidence="1">Multi-pass membrane protein</topology>
    </subcellularLocation>
</comment>
<feature type="transmembrane region" description="Helical" evidence="6">
    <location>
        <begin position="66"/>
        <end position="86"/>
    </location>
</feature>
<feature type="transmembrane region" description="Helical" evidence="6">
    <location>
        <begin position="387"/>
        <end position="419"/>
    </location>
</feature>
<evidence type="ECO:0000256" key="2">
    <source>
        <dbReference type="ARBA" id="ARBA00022475"/>
    </source>
</evidence>
<keyword evidence="5 6" id="KW-0472">Membrane</keyword>
<dbReference type="PANTHER" id="PTHR43478">
    <property type="entry name" value="NA+/H+ ANTIPORTER-RELATED"/>
    <property type="match status" value="1"/>
</dbReference>
<evidence type="ECO:0000256" key="4">
    <source>
        <dbReference type="ARBA" id="ARBA00022989"/>
    </source>
</evidence>
<feature type="transmembrane region" description="Helical" evidence="6">
    <location>
        <begin position="315"/>
        <end position="334"/>
    </location>
</feature>
<dbReference type="RefSeq" id="WP_177268252.1">
    <property type="nucleotide sequence ID" value="NZ_JACRTA010000001.1"/>
</dbReference>
<protein>
    <submittedName>
        <fullName evidence="8">Sodium:proton antiporter</fullName>
    </submittedName>
</protein>
<evidence type="ECO:0000259" key="7">
    <source>
        <dbReference type="Pfam" id="PF03553"/>
    </source>
</evidence>
<dbReference type="GO" id="GO:0005886">
    <property type="term" value="C:plasma membrane"/>
    <property type="evidence" value="ECO:0007669"/>
    <property type="project" value="UniProtKB-SubCell"/>
</dbReference>
<accession>A0A926E6K5</accession>
<sequence>MTESMKNEAKNFKPLRSMLIVVAVIIATYLLTFLMPENVEDLGAWSLLPAFFLIVYIFATKRILESLILSCVMSLIMLLHTVNVVGEFSTTLTEVMMDADMVWLIIVCGLMGSIIALIEKSGGAFAFGEWAAKKAKGPKSALMWTWILGVVVFIDDYLNSLTVGSCMTSLTDRHKIPREMLAYTVSSTAAPLCVLIPISTWALFAGRLLEVNGWAPEGEGLLYFIKTIPYNFYGWAAAILVPVIVFGIIPVFGPMKKAYKRVEEGGPLAPPGSEKIDIHAGDDLVIPDNARVINLLLPIVSLVGCTIYFDIDMQMGVICTLAIMFVFYLAQGIMDAEEFADYCVKGLQNMIMPLMLMVLAWLFAAVNEEIGFTNFVIESVSAHVNPAILPVAIFLALGVTEFITGTNWGMYIIALPIVIPLAQQMGTSMELTVAAVLSAGVLGSHCCFYSDATIITSAACGCDNFRHAFTQMPFGLLAGAFAAVGFLICGFIM</sequence>
<feature type="transmembrane region" description="Helical" evidence="6">
    <location>
        <begin position="232"/>
        <end position="252"/>
    </location>
</feature>
<keyword evidence="3 6" id="KW-0812">Transmembrane</keyword>
<evidence type="ECO:0000256" key="5">
    <source>
        <dbReference type="ARBA" id="ARBA00023136"/>
    </source>
</evidence>
<feature type="transmembrane region" description="Helical" evidence="6">
    <location>
        <begin position="180"/>
        <end position="204"/>
    </location>
</feature>
<dbReference type="AlphaFoldDB" id="A0A926E6K5"/>
<keyword evidence="9" id="KW-1185">Reference proteome</keyword>
<comment type="caution">
    <text evidence="8">The sequence shown here is derived from an EMBL/GenBank/DDBJ whole genome shotgun (WGS) entry which is preliminary data.</text>
</comment>
<feature type="transmembrane region" description="Helical" evidence="6">
    <location>
        <begin position="472"/>
        <end position="492"/>
    </location>
</feature>
<gene>
    <name evidence="8" type="ORF">H8692_00985</name>
</gene>
<organism evidence="8 9">
    <name type="scientific">Lentihominibacter hominis</name>
    <dbReference type="NCBI Taxonomy" id="2763645"/>
    <lineage>
        <taxon>Bacteria</taxon>
        <taxon>Bacillati</taxon>
        <taxon>Bacillota</taxon>
        <taxon>Clostridia</taxon>
        <taxon>Peptostreptococcales</taxon>
        <taxon>Anaerovoracaceae</taxon>
        <taxon>Lentihominibacter</taxon>
    </lineage>
</organism>
<dbReference type="InterPro" id="IPR018461">
    <property type="entry name" value="Na/H_Antiport_NhaC-like_C"/>
</dbReference>
<feature type="transmembrane region" description="Helical" evidence="6">
    <location>
        <begin position="431"/>
        <end position="452"/>
    </location>
</feature>
<feature type="transmembrane region" description="Helical" evidence="6">
    <location>
        <begin position="101"/>
        <end position="118"/>
    </location>
</feature>
<reference evidence="8" key="1">
    <citation type="submission" date="2020-08" db="EMBL/GenBank/DDBJ databases">
        <title>Genome public.</title>
        <authorList>
            <person name="Liu C."/>
            <person name="Sun Q."/>
        </authorList>
    </citation>
    <scope>NUCLEOTIDE SEQUENCE</scope>
    <source>
        <strain evidence="8">NSJ-24</strain>
    </source>
</reference>
<name>A0A926E6K5_9FIRM</name>
<keyword evidence="2" id="KW-1003">Cell membrane</keyword>
<dbReference type="EMBL" id="JACRTA010000001">
    <property type="protein sequence ID" value="MBC8567338.1"/>
    <property type="molecule type" value="Genomic_DNA"/>
</dbReference>
<feature type="domain" description="Na+/H+ antiporter NhaC-like C-terminal" evidence="7">
    <location>
        <begin position="194"/>
        <end position="491"/>
    </location>
</feature>
<evidence type="ECO:0000256" key="3">
    <source>
        <dbReference type="ARBA" id="ARBA00022692"/>
    </source>
</evidence>
<evidence type="ECO:0000313" key="8">
    <source>
        <dbReference type="EMBL" id="MBC8567338.1"/>
    </source>
</evidence>
<keyword evidence="4 6" id="KW-1133">Transmembrane helix</keyword>
<evidence type="ECO:0000256" key="6">
    <source>
        <dbReference type="SAM" id="Phobius"/>
    </source>
</evidence>
<evidence type="ECO:0000256" key="1">
    <source>
        <dbReference type="ARBA" id="ARBA00004651"/>
    </source>
</evidence>